<dbReference type="OrthoDB" id="3025143at2759"/>
<feature type="region of interest" description="Disordered" evidence="1">
    <location>
        <begin position="193"/>
        <end position="247"/>
    </location>
</feature>
<dbReference type="AlphaFoldDB" id="A0A8H6XRG1"/>
<protein>
    <submittedName>
        <fullName evidence="2">Uncharacterized protein</fullName>
    </submittedName>
</protein>
<feature type="compositionally biased region" description="Polar residues" evidence="1">
    <location>
        <begin position="193"/>
        <end position="208"/>
    </location>
</feature>
<reference evidence="2" key="1">
    <citation type="submission" date="2020-05" db="EMBL/GenBank/DDBJ databases">
        <title>Mycena genomes resolve the evolution of fungal bioluminescence.</title>
        <authorList>
            <person name="Tsai I.J."/>
        </authorList>
    </citation>
    <scope>NUCLEOTIDE SEQUENCE</scope>
    <source>
        <strain evidence="2">160909Yilan</strain>
    </source>
</reference>
<comment type="caution">
    <text evidence="2">The sequence shown here is derived from an EMBL/GenBank/DDBJ whole genome shotgun (WGS) entry which is preliminary data.</text>
</comment>
<dbReference type="EMBL" id="JACAZH010000020">
    <property type="protein sequence ID" value="KAF7345127.1"/>
    <property type="molecule type" value="Genomic_DNA"/>
</dbReference>
<name>A0A8H6XRG1_9AGAR</name>
<evidence type="ECO:0000256" key="1">
    <source>
        <dbReference type="SAM" id="MobiDB-lite"/>
    </source>
</evidence>
<dbReference type="Gene3D" id="3.60.130.30">
    <property type="match status" value="1"/>
</dbReference>
<accession>A0A8H6XRG1</accession>
<evidence type="ECO:0000313" key="2">
    <source>
        <dbReference type="EMBL" id="KAF7345127.1"/>
    </source>
</evidence>
<evidence type="ECO:0000313" key="3">
    <source>
        <dbReference type="Proteomes" id="UP000623467"/>
    </source>
</evidence>
<organism evidence="2 3">
    <name type="scientific">Mycena sanguinolenta</name>
    <dbReference type="NCBI Taxonomy" id="230812"/>
    <lineage>
        <taxon>Eukaryota</taxon>
        <taxon>Fungi</taxon>
        <taxon>Dikarya</taxon>
        <taxon>Basidiomycota</taxon>
        <taxon>Agaricomycotina</taxon>
        <taxon>Agaricomycetes</taxon>
        <taxon>Agaricomycetidae</taxon>
        <taxon>Agaricales</taxon>
        <taxon>Marasmiineae</taxon>
        <taxon>Mycenaceae</taxon>
        <taxon>Mycena</taxon>
    </lineage>
</organism>
<proteinExistence type="predicted"/>
<gene>
    <name evidence="2" type="ORF">MSAN_01888700</name>
</gene>
<dbReference type="Proteomes" id="UP000623467">
    <property type="component" value="Unassembled WGS sequence"/>
</dbReference>
<feature type="region of interest" description="Disordered" evidence="1">
    <location>
        <begin position="1"/>
        <end position="26"/>
    </location>
</feature>
<sequence length="610" mass="68110">MSKGIKNEDTGLTDPGRPMTIRWNACGSNGRRSRRRVITLGLARCQIVGVVNVARNCTKSTPSDRWDRERENGRGDWERLESSGGCVCATTSVRPGVVVESAWLIQSKQGAKKLSPPLSRRTLRSGKEYSAFDLALGLCVDFDIQKCLEERIWEQEKSGVDHEREQDLVTPAFADLTIPPLVMDAAPTLGSAQSVNQATASSRPTSAPISVRTFSPYEHLSPDERNKLKSRARRDKGREAAQQASGNPFLKSVHQKRVNEAKTSYIEVKYDANKLPRTIPAWIGNRLAQDSELIFDADQTVRTTDDGMGGRMYTQAEVDKLVGDTGFRYIPWLGLLTIAILDSRRRAIGLLGGQPKDVVGWAKVIEHVSDALQRRIPDLELPESELHHRRAYDEEPFPAVSRGLSHGGGQTQPGRLQQNVTNTRITDEFLEDPIFNRMAGFGSKLLLQWAPKLGQLYVKLKKAFQARLPAFSLPARFNFGPRAATRPHLDFANLAWGWCSITALGSFDPDFGGHLILWDLRLVIRFPPGSTILIPSAIIRHSNAPVRPHETRSSFTQYTAGGLFRWVRNGFMRDEDFQKRASASEKAKLATEAATRWEDGMNMFSCIDDF</sequence>
<keyword evidence="3" id="KW-1185">Reference proteome</keyword>